<feature type="transmembrane region" description="Helical" evidence="1">
    <location>
        <begin position="252"/>
        <end position="273"/>
    </location>
</feature>
<dbReference type="Proteomes" id="UP000295689">
    <property type="component" value="Unassembled WGS sequence"/>
</dbReference>
<evidence type="ECO:0000259" key="2">
    <source>
        <dbReference type="Pfam" id="PF04235"/>
    </source>
</evidence>
<feature type="transmembrane region" description="Helical" evidence="1">
    <location>
        <begin position="180"/>
        <end position="197"/>
    </location>
</feature>
<dbReference type="AlphaFoldDB" id="A0A4R2BID8"/>
<organism evidence="3 4">
    <name type="scientific">Mesobacillus foraminis</name>
    <dbReference type="NCBI Taxonomy" id="279826"/>
    <lineage>
        <taxon>Bacteria</taxon>
        <taxon>Bacillati</taxon>
        <taxon>Bacillota</taxon>
        <taxon>Bacilli</taxon>
        <taxon>Bacillales</taxon>
        <taxon>Bacillaceae</taxon>
        <taxon>Mesobacillus</taxon>
    </lineage>
</organism>
<keyword evidence="1" id="KW-0472">Membrane</keyword>
<feature type="transmembrane region" description="Helical" evidence="1">
    <location>
        <begin position="59"/>
        <end position="75"/>
    </location>
</feature>
<feature type="transmembrane region" description="Helical" evidence="1">
    <location>
        <begin position="209"/>
        <end position="232"/>
    </location>
</feature>
<evidence type="ECO:0000256" key="1">
    <source>
        <dbReference type="SAM" id="Phobius"/>
    </source>
</evidence>
<sequence length="332" mass="37777">MNSIKTANRIHTLDYLRGFALLGILLVNILPLLSVQITVSLTADASYWKFLYLFVEGRFYTIFSFLFGVSFYLFITRANSRRKNSTVLFLRRILVMFLMGLIHFSFQPGEALTVYAVCGLLVLPFYKVKKETNLMVGLTLLIGLSVLAIKPLLPIPLILLGLTAGQYQLFEDLASKKKQVAFFTGMMGVLSVIGLVYQYQQASFENYTFYHIGIMIGPAVSAFYVGMLILLLNIPVIQRILTPLKAYGRMALTNYLLQTALILIIGAMLDVFGQITYMETLYVCAVIYGIQLAFSSLWLRYFQFGPFEWIWRGLTYLEMPPLVKKETRKDAK</sequence>
<accession>A0A4R2BID8</accession>
<comment type="caution">
    <text evidence="3">The sequence shown here is derived from an EMBL/GenBank/DDBJ whole genome shotgun (WGS) entry which is preliminary data.</text>
</comment>
<reference evidence="3 4" key="1">
    <citation type="journal article" date="2015" name="Stand. Genomic Sci.">
        <title>Genomic Encyclopedia of Bacterial and Archaeal Type Strains, Phase III: the genomes of soil and plant-associated and newly described type strains.</title>
        <authorList>
            <person name="Whitman W.B."/>
            <person name="Woyke T."/>
            <person name="Klenk H.P."/>
            <person name="Zhou Y."/>
            <person name="Lilburn T.G."/>
            <person name="Beck B.J."/>
            <person name="De Vos P."/>
            <person name="Vandamme P."/>
            <person name="Eisen J.A."/>
            <person name="Garrity G."/>
            <person name="Hugenholtz P."/>
            <person name="Kyrpides N.C."/>
        </authorList>
    </citation>
    <scope>NUCLEOTIDE SEQUENCE [LARGE SCALE GENOMIC DNA]</scope>
    <source>
        <strain evidence="3 4">CV53</strain>
    </source>
</reference>
<protein>
    <submittedName>
        <fullName evidence="3">Putative membrane protein YeiB</fullName>
    </submittedName>
</protein>
<keyword evidence="1" id="KW-1133">Transmembrane helix</keyword>
<name>A0A4R2BID8_9BACI</name>
<evidence type="ECO:0000313" key="4">
    <source>
        <dbReference type="Proteomes" id="UP000295689"/>
    </source>
</evidence>
<feature type="domain" description="DUF418" evidence="2">
    <location>
        <begin position="165"/>
        <end position="317"/>
    </location>
</feature>
<proteinExistence type="predicted"/>
<dbReference type="InterPro" id="IPR052529">
    <property type="entry name" value="Bact_Transport_Assoc"/>
</dbReference>
<feature type="transmembrane region" description="Helical" evidence="1">
    <location>
        <begin position="135"/>
        <end position="160"/>
    </location>
</feature>
<dbReference type="RefSeq" id="WP_132003538.1">
    <property type="nucleotide sequence ID" value="NZ_JABUHM010000002.1"/>
</dbReference>
<dbReference type="InterPro" id="IPR007349">
    <property type="entry name" value="DUF418"/>
</dbReference>
<feature type="transmembrane region" description="Helical" evidence="1">
    <location>
        <begin position="280"/>
        <end position="299"/>
    </location>
</feature>
<gene>
    <name evidence="3" type="ORF">EV146_103366</name>
</gene>
<dbReference type="Pfam" id="PF04235">
    <property type="entry name" value="DUF418"/>
    <property type="match status" value="1"/>
</dbReference>
<dbReference type="PANTHER" id="PTHR30590:SF3">
    <property type="entry name" value="HYPOTHETICAL MEMBRANE SPANNING PROTEIN"/>
    <property type="match status" value="1"/>
</dbReference>
<keyword evidence="1" id="KW-0812">Transmembrane</keyword>
<feature type="transmembrane region" description="Helical" evidence="1">
    <location>
        <begin position="87"/>
        <end position="106"/>
    </location>
</feature>
<keyword evidence="4" id="KW-1185">Reference proteome</keyword>
<dbReference type="EMBL" id="SLVV01000003">
    <property type="protein sequence ID" value="TCN26841.1"/>
    <property type="molecule type" value="Genomic_DNA"/>
</dbReference>
<dbReference type="PANTHER" id="PTHR30590">
    <property type="entry name" value="INNER MEMBRANE PROTEIN"/>
    <property type="match status" value="1"/>
</dbReference>
<evidence type="ECO:0000313" key="3">
    <source>
        <dbReference type="EMBL" id="TCN26841.1"/>
    </source>
</evidence>
<feature type="transmembrane region" description="Helical" evidence="1">
    <location>
        <begin position="112"/>
        <end position="128"/>
    </location>
</feature>
<feature type="transmembrane region" description="Helical" evidence="1">
    <location>
        <begin position="20"/>
        <end position="39"/>
    </location>
</feature>